<reference evidence="1" key="1">
    <citation type="journal article" date="2013" name="Nat. Biotechnol.">
        <title>Draft genome sequence of chickpea (Cicer arietinum) provides a resource for trait improvement.</title>
        <authorList>
            <person name="Varshney R.K."/>
            <person name="Song C."/>
            <person name="Saxena R.K."/>
            <person name="Azam S."/>
            <person name="Yu S."/>
            <person name="Sharpe A.G."/>
            <person name="Cannon S."/>
            <person name="Baek J."/>
            <person name="Rosen B.D."/>
            <person name="Tar'an B."/>
            <person name="Millan T."/>
            <person name="Zhang X."/>
            <person name="Ramsay L.D."/>
            <person name="Iwata A."/>
            <person name="Wang Y."/>
            <person name="Nelson W."/>
            <person name="Farmer A.D."/>
            <person name="Gaur P.M."/>
            <person name="Soderlund C."/>
            <person name="Penmetsa R.V."/>
            <person name="Xu C."/>
            <person name="Bharti A.K."/>
            <person name="He W."/>
            <person name="Winter P."/>
            <person name="Zhao S."/>
            <person name="Hane J.K."/>
            <person name="Carrasquilla-Garcia N."/>
            <person name="Condie J.A."/>
            <person name="Upadhyaya H.D."/>
            <person name="Luo M.C."/>
            <person name="Thudi M."/>
            <person name="Gowda C.L."/>
            <person name="Singh N.P."/>
            <person name="Lichtenzveig J."/>
            <person name="Gali K.K."/>
            <person name="Rubio J."/>
            <person name="Nadarajan N."/>
            <person name="Dolezel J."/>
            <person name="Bansal K.C."/>
            <person name="Xu X."/>
            <person name="Edwards D."/>
            <person name="Zhang G."/>
            <person name="Kahl G."/>
            <person name="Gil J."/>
            <person name="Singh K.B."/>
            <person name="Datta S.K."/>
            <person name="Jackson S.A."/>
            <person name="Wang J."/>
            <person name="Cook D.R."/>
        </authorList>
    </citation>
    <scope>NUCLEOTIDE SEQUENCE [LARGE SCALE GENOMIC DNA]</scope>
    <source>
        <strain evidence="1">cv. CDC Frontier</strain>
    </source>
</reference>
<dbReference type="KEGG" id="cam:101511488"/>
<accession>A0A1S3EFD8</accession>
<evidence type="ECO:0000313" key="2">
    <source>
        <dbReference type="RefSeq" id="XP_012573676.1"/>
    </source>
</evidence>
<dbReference type="Proteomes" id="UP000087171">
    <property type="component" value="Chromosome Ca7"/>
</dbReference>
<reference evidence="2" key="2">
    <citation type="submission" date="2025-08" db="UniProtKB">
        <authorList>
            <consortium name="RefSeq"/>
        </authorList>
    </citation>
    <scope>IDENTIFICATION</scope>
    <source>
        <tissue evidence="2">Etiolated seedlings</tissue>
    </source>
</reference>
<proteinExistence type="predicted"/>
<dbReference type="OrthoDB" id="1712185at2759"/>
<organism evidence="1 2">
    <name type="scientific">Cicer arietinum</name>
    <name type="common">Chickpea</name>
    <name type="synonym">Garbanzo</name>
    <dbReference type="NCBI Taxonomy" id="3827"/>
    <lineage>
        <taxon>Eukaryota</taxon>
        <taxon>Viridiplantae</taxon>
        <taxon>Streptophyta</taxon>
        <taxon>Embryophyta</taxon>
        <taxon>Tracheophyta</taxon>
        <taxon>Spermatophyta</taxon>
        <taxon>Magnoliopsida</taxon>
        <taxon>eudicotyledons</taxon>
        <taxon>Gunneridae</taxon>
        <taxon>Pentapetalae</taxon>
        <taxon>rosids</taxon>
        <taxon>fabids</taxon>
        <taxon>Fabales</taxon>
        <taxon>Fabaceae</taxon>
        <taxon>Papilionoideae</taxon>
        <taxon>50 kb inversion clade</taxon>
        <taxon>NPAAA clade</taxon>
        <taxon>Hologalegina</taxon>
        <taxon>IRL clade</taxon>
        <taxon>Cicereae</taxon>
        <taxon>Cicer</taxon>
    </lineage>
</organism>
<keyword evidence="1" id="KW-1185">Reference proteome</keyword>
<sequence>MNRYCGRYLRAKQFHHLNIYSEKVQDSCERNYRLRSFATIAIQQALHGFLYVVYGKCDVRCLMFEVYHIEQVQPKSNLYMKRQ</sequence>
<dbReference type="GeneID" id="101511488"/>
<protein>
    <submittedName>
        <fullName evidence="2">LOW QUALITY PROTEIN: ribonuclease III domain-containing protein RNC1, chloroplastic</fullName>
    </submittedName>
</protein>
<name>A0A1S3EFD8_CICAR</name>
<dbReference type="RefSeq" id="XP_012573676.1">
    <property type="nucleotide sequence ID" value="XM_012718222.2"/>
</dbReference>
<dbReference type="STRING" id="3827.A0A1S3EFD8"/>
<dbReference type="AlphaFoldDB" id="A0A1S3EFD8"/>
<evidence type="ECO:0000313" key="1">
    <source>
        <dbReference type="Proteomes" id="UP000087171"/>
    </source>
</evidence>
<gene>
    <name evidence="2" type="primary">LOC101511488</name>
</gene>